<organism evidence="5 6">
    <name type="scientific">Clostridium estertheticum subsp. estertheticum</name>
    <dbReference type="NCBI Taxonomy" id="1552"/>
    <lineage>
        <taxon>Bacteria</taxon>
        <taxon>Bacillati</taxon>
        <taxon>Bacillota</taxon>
        <taxon>Clostridia</taxon>
        <taxon>Eubacteriales</taxon>
        <taxon>Clostridiaceae</taxon>
        <taxon>Clostridium</taxon>
    </lineage>
</organism>
<evidence type="ECO:0000259" key="4">
    <source>
        <dbReference type="PROSITE" id="PS50011"/>
    </source>
</evidence>
<dbReference type="Pfam" id="PF00069">
    <property type="entry name" value="Pkinase"/>
    <property type="match status" value="1"/>
</dbReference>
<keyword evidence="5" id="KW-0808">Transferase</keyword>
<protein>
    <submittedName>
        <fullName evidence="5">Serine/threonine protein kinase</fullName>
    </submittedName>
</protein>
<feature type="domain" description="Protein kinase" evidence="4">
    <location>
        <begin position="17"/>
        <end position="239"/>
    </location>
</feature>
<keyword evidence="1 3" id="KW-0547">Nucleotide-binding</keyword>
<feature type="binding site" evidence="3">
    <location>
        <position position="53"/>
    </location>
    <ligand>
        <name>ATP</name>
        <dbReference type="ChEBI" id="CHEBI:30616"/>
    </ligand>
</feature>
<dbReference type="Gene3D" id="1.10.510.10">
    <property type="entry name" value="Transferase(Phosphotransferase) domain 1"/>
    <property type="match status" value="1"/>
</dbReference>
<evidence type="ECO:0000313" key="6">
    <source>
        <dbReference type="Proteomes" id="UP000182569"/>
    </source>
</evidence>
<dbReference type="GO" id="GO:0004674">
    <property type="term" value="F:protein serine/threonine kinase activity"/>
    <property type="evidence" value="ECO:0007669"/>
    <property type="project" value="UniProtKB-KW"/>
</dbReference>
<keyword evidence="6" id="KW-1185">Reference proteome</keyword>
<dbReference type="PANTHER" id="PTHR24346:SF81">
    <property type="entry name" value="SERINE_THREONINE-PROTEIN KINASE FNKB-RELATED"/>
    <property type="match status" value="1"/>
</dbReference>
<dbReference type="PROSITE" id="PS00107">
    <property type="entry name" value="PROTEIN_KINASE_ATP"/>
    <property type="match status" value="1"/>
</dbReference>
<reference evidence="6" key="1">
    <citation type="journal article" date="2016" name="Front. Microbiol.">
        <title>Complete Genome Sequence of Clostridium estertheticum DSM 8809, a Microbe Identified in Spoiled Vacuum Packed Beef.</title>
        <authorList>
            <person name="Yu Z."/>
            <person name="Gunn L."/>
            <person name="Brennan E."/>
            <person name="Reid R."/>
            <person name="Wall P.G."/>
            <person name="Gaora O.P."/>
            <person name="Hurley D."/>
            <person name="Bolton D."/>
            <person name="Fanning S."/>
        </authorList>
    </citation>
    <scope>NUCLEOTIDE SEQUENCE [LARGE SCALE GENOMIC DNA]</scope>
    <source>
        <strain evidence="6">DSM 8809</strain>
    </source>
</reference>
<dbReference type="GO" id="GO:0005524">
    <property type="term" value="F:ATP binding"/>
    <property type="evidence" value="ECO:0007669"/>
    <property type="project" value="UniProtKB-UniRule"/>
</dbReference>
<dbReference type="RefSeq" id="WP_071612091.1">
    <property type="nucleotide sequence ID" value="NZ_CP015756.1"/>
</dbReference>
<dbReference type="EMBL" id="CP015756">
    <property type="protein sequence ID" value="APC39797.1"/>
    <property type="molecule type" value="Genomic_DNA"/>
</dbReference>
<dbReference type="InterPro" id="IPR000719">
    <property type="entry name" value="Prot_kinase_dom"/>
</dbReference>
<evidence type="ECO:0000256" key="3">
    <source>
        <dbReference type="PROSITE-ProRule" id="PRU10141"/>
    </source>
</evidence>
<dbReference type="OrthoDB" id="9788659at2"/>
<dbReference type="GO" id="GO:0004713">
    <property type="term" value="F:protein tyrosine kinase activity"/>
    <property type="evidence" value="ECO:0007669"/>
    <property type="project" value="InterPro"/>
</dbReference>
<keyword evidence="5" id="KW-0723">Serine/threonine-protein kinase</keyword>
<evidence type="ECO:0000313" key="5">
    <source>
        <dbReference type="EMBL" id="APC39797.1"/>
    </source>
</evidence>
<name>A0A1J0GEP2_9CLOT</name>
<gene>
    <name evidence="5" type="ORF">A7L45_06800</name>
</gene>
<accession>A0A1J0GEP2</accession>
<keyword evidence="5" id="KW-0418">Kinase</keyword>
<dbReference type="Proteomes" id="UP000182569">
    <property type="component" value="Chromosome"/>
</dbReference>
<dbReference type="InterPro" id="IPR020635">
    <property type="entry name" value="Tyr_kinase_cat_dom"/>
</dbReference>
<evidence type="ECO:0000256" key="2">
    <source>
        <dbReference type="ARBA" id="ARBA00022840"/>
    </source>
</evidence>
<dbReference type="PANTHER" id="PTHR24346">
    <property type="entry name" value="MAP/MICROTUBULE AFFINITY-REGULATING KINASE"/>
    <property type="match status" value="1"/>
</dbReference>
<dbReference type="AlphaFoldDB" id="A0A1J0GEP2"/>
<evidence type="ECO:0000256" key="1">
    <source>
        <dbReference type="ARBA" id="ARBA00022741"/>
    </source>
</evidence>
<dbReference type="GO" id="GO:0005737">
    <property type="term" value="C:cytoplasm"/>
    <property type="evidence" value="ECO:0007669"/>
    <property type="project" value="TreeGrafter"/>
</dbReference>
<dbReference type="KEGG" id="ceu:A7L45_06800"/>
<dbReference type="SMART" id="SM00219">
    <property type="entry name" value="TyrKc"/>
    <property type="match status" value="1"/>
</dbReference>
<sequence>MWPLSRKKYFGKQVGKYIIEKPIGEGRYGVCFLAKTDIYDKVVIKKFKKSIFKRKLDSNVYEAVILSKLSDNGIPEFLGVINQKGFYAFVLEFKNGFTVEDLLFKYKYKFTNKEFFDIGFKLIKLITYIHGNGVVHRDIRIPNVLIDKGEIYLIDFGLARWADNNKYPYDLDFSYLGEFLLYLLYSSFETKEKHKKLPWYKELNLTNKQKLFLKKLLGLEKVYKNIEDIKMDFSNVFGV</sequence>
<keyword evidence="2 3" id="KW-0067">ATP-binding</keyword>
<dbReference type="SUPFAM" id="SSF56112">
    <property type="entry name" value="Protein kinase-like (PK-like)"/>
    <property type="match status" value="1"/>
</dbReference>
<dbReference type="STRING" id="1552.A7L45_06800"/>
<dbReference type="InterPro" id="IPR011009">
    <property type="entry name" value="Kinase-like_dom_sf"/>
</dbReference>
<dbReference type="CDD" id="cd00180">
    <property type="entry name" value="PKc"/>
    <property type="match status" value="1"/>
</dbReference>
<proteinExistence type="predicted"/>
<dbReference type="PROSITE" id="PS50011">
    <property type="entry name" value="PROTEIN_KINASE_DOM"/>
    <property type="match status" value="1"/>
</dbReference>
<dbReference type="InterPro" id="IPR017441">
    <property type="entry name" value="Protein_kinase_ATP_BS"/>
</dbReference>
<dbReference type="GO" id="GO:0035556">
    <property type="term" value="P:intracellular signal transduction"/>
    <property type="evidence" value="ECO:0007669"/>
    <property type="project" value="TreeGrafter"/>
</dbReference>